<protein>
    <recommendedName>
        <fullName evidence="7">Major facilitator superfamily (MFS) profile domain-containing protein</fullName>
    </recommendedName>
</protein>
<reference evidence="8 9" key="1">
    <citation type="submission" date="2020-04" db="EMBL/GenBank/DDBJ databases">
        <authorList>
            <person name="Wallbank WR R."/>
            <person name="Pardo Diaz C."/>
            <person name="Kozak K."/>
            <person name="Martin S."/>
            <person name="Jiggins C."/>
            <person name="Moest M."/>
            <person name="Warren A I."/>
            <person name="Byers J.R.P. K."/>
            <person name="Montejo-Kovacevich G."/>
            <person name="Yen C E."/>
        </authorList>
    </citation>
    <scope>NUCLEOTIDE SEQUENCE [LARGE SCALE GENOMIC DNA]</scope>
</reference>
<feature type="transmembrane region" description="Helical" evidence="6">
    <location>
        <begin position="20"/>
        <end position="41"/>
    </location>
</feature>
<feature type="transmembrane region" description="Helical" evidence="6">
    <location>
        <begin position="459"/>
        <end position="477"/>
    </location>
</feature>
<dbReference type="OrthoDB" id="4139357at2759"/>
<comment type="caution">
    <text evidence="8">The sequence shown here is derived from an EMBL/GenBank/DDBJ whole genome shotgun (WGS) entry which is preliminary data.</text>
</comment>
<dbReference type="InterPro" id="IPR011701">
    <property type="entry name" value="MFS"/>
</dbReference>
<dbReference type="GO" id="GO:0022857">
    <property type="term" value="F:transmembrane transporter activity"/>
    <property type="evidence" value="ECO:0007669"/>
    <property type="project" value="InterPro"/>
</dbReference>
<dbReference type="InterPro" id="IPR020846">
    <property type="entry name" value="MFS_dom"/>
</dbReference>
<feature type="transmembrane region" description="Helical" evidence="6">
    <location>
        <begin position="430"/>
        <end position="453"/>
    </location>
</feature>
<feature type="domain" description="Major facilitator superfamily (MFS) profile" evidence="7">
    <location>
        <begin position="22"/>
        <end position="482"/>
    </location>
</feature>
<name>A0A8S0ZQR0_ARCPL</name>
<feature type="transmembrane region" description="Helical" evidence="6">
    <location>
        <begin position="61"/>
        <end position="82"/>
    </location>
</feature>
<evidence type="ECO:0000313" key="9">
    <source>
        <dbReference type="Proteomes" id="UP000494106"/>
    </source>
</evidence>
<dbReference type="PANTHER" id="PTHR23511">
    <property type="entry name" value="SYNAPTIC VESICLE GLYCOPROTEIN 2"/>
    <property type="match status" value="1"/>
</dbReference>
<keyword evidence="5 6" id="KW-0472">Membrane</keyword>
<evidence type="ECO:0000313" key="8">
    <source>
        <dbReference type="EMBL" id="CAB3235224.1"/>
    </source>
</evidence>
<sequence length="513" mass="56715">MSSEKLPFEAAMNKAGFGLYGVMTTALAGLTMIAYSSTVYGGTFIVPTSACELGTTPHQQGILAAGPMAGLLLGSMVWSYLADKRGRRTMILIALMLSSVSNIIGTISVNWIMLMICQFISALLASGLYSMSMTYLSESVPKSNRSSAVLIVSSVMLITQGLLALLAIPIIPLRFSYYLPGLGIYWNSWRLLMLMFSVPQVITAICYYFMQESPKFVFTKGDEAKALAILQTIYRINNRNKNEELQVKCLLKDEVTVIDKSTSARKVSLFKMPLLKYTIIMLALNIAQQLPSFVVWLPKIADHFVRILQTGDRTDLTMCQVLNMESTHIDPNATPCALNTTSLLFVLGVGVMQAIFNLCMSFLINFVGRRNMVMAIYLLCGGSGILVNLVPNIIGSAILFILMLMGIVIVGLCTTICVDLFPTHLRAQAIAVTMTAQYIAIVASIQVLNLLFLNHCDTGFYLFSTLFALAAIVTAFLPNDRQPAKRAIRINRRRRRKFCRTAAQKILYLHVVY</sequence>
<organism evidence="8 9">
    <name type="scientific">Arctia plantaginis</name>
    <name type="common">Wood tiger moth</name>
    <name type="synonym">Phalaena plantaginis</name>
    <dbReference type="NCBI Taxonomy" id="874455"/>
    <lineage>
        <taxon>Eukaryota</taxon>
        <taxon>Metazoa</taxon>
        <taxon>Ecdysozoa</taxon>
        <taxon>Arthropoda</taxon>
        <taxon>Hexapoda</taxon>
        <taxon>Insecta</taxon>
        <taxon>Pterygota</taxon>
        <taxon>Neoptera</taxon>
        <taxon>Endopterygota</taxon>
        <taxon>Lepidoptera</taxon>
        <taxon>Glossata</taxon>
        <taxon>Ditrysia</taxon>
        <taxon>Noctuoidea</taxon>
        <taxon>Erebidae</taxon>
        <taxon>Arctiinae</taxon>
        <taxon>Arctia</taxon>
    </lineage>
</organism>
<feature type="transmembrane region" description="Helical" evidence="6">
    <location>
        <begin position="89"/>
        <end position="105"/>
    </location>
</feature>
<dbReference type="Gene3D" id="1.20.1250.20">
    <property type="entry name" value="MFS general substrate transporter like domains"/>
    <property type="match status" value="1"/>
</dbReference>
<evidence type="ECO:0000256" key="3">
    <source>
        <dbReference type="ARBA" id="ARBA00022692"/>
    </source>
</evidence>
<keyword evidence="4 6" id="KW-1133">Transmembrane helix</keyword>
<dbReference type="Pfam" id="PF07690">
    <property type="entry name" value="MFS_1"/>
    <property type="match status" value="2"/>
</dbReference>
<keyword evidence="2" id="KW-0813">Transport</keyword>
<evidence type="ECO:0000256" key="6">
    <source>
        <dbReference type="SAM" id="Phobius"/>
    </source>
</evidence>
<evidence type="ECO:0000259" key="7">
    <source>
        <dbReference type="PROSITE" id="PS50850"/>
    </source>
</evidence>
<feature type="transmembrane region" description="Helical" evidence="6">
    <location>
        <begin position="397"/>
        <end position="418"/>
    </location>
</feature>
<keyword evidence="3 6" id="KW-0812">Transmembrane</keyword>
<evidence type="ECO:0000256" key="1">
    <source>
        <dbReference type="ARBA" id="ARBA00004141"/>
    </source>
</evidence>
<accession>A0A8S0ZQR0</accession>
<dbReference type="InterPro" id="IPR036259">
    <property type="entry name" value="MFS_trans_sf"/>
</dbReference>
<dbReference type="EMBL" id="CADEBC010000485">
    <property type="protein sequence ID" value="CAB3235224.1"/>
    <property type="molecule type" value="Genomic_DNA"/>
</dbReference>
<keyword evidence="9" id="KW-1185">Reference proteome</keyword>
<dbReference type="Proteomes" id="UP000494106">
    <property type="component" value="Unassembled WGS sequence"/>
</dbReference>
<dbReference type="AlphaFoldDB" id="A0A8S0ZQR0"/>
<evidence type="ECO:0000256" key="4">
    <source>
        <dbReference type="ARBA" id="ARBA00022989"/>
    </source>
</evidence>
<dbReference type="GO" id="GO:0016020">
    <property type="term" value="C:membrane"/>
    <property type="evidence" value="ECO:0007669"/>
    <property type="project" value="UniProtKB-SubCell"/>
</dbReference>
<proteinExistence type="predicted"/>
<dbReference type="SUPFAM" id="SSF103473">
    <property type="entry name" value="MFS general substrate transporter"/>
    <property type="match status" value="1"/>
</dbReference>
<feature type="transmembrane region" description="Helical" evidence="6">
    <location>
        <begin position="274"/>
        <end position="297"/>
    </location>
</feature>
<feature type="transmembrane region" description="Helical" evidence="6">
    <location>
        <begin position="111"/>
        <end position="136"/>
    </location>
</feature>
<evidence type="ECO:0000256" key="2">
    <source>
        <dbReference type="ARBA" id="ARBA00022448"/>
    </source>
</evidence>
<dbReference type="PANTHER" id="PTHR23511:SF35">
    <property type="entry name" value="MAJOR FACILITATOR SUPERFAMILY (MFS) PROFILE DOMAIN-CONTAINING PROTEIN"/>
    <property type="match status" value="1"/>
</dbReference>
<feature type="transmembrane region" description="Helical" evidence="6">
    <location>
        <begin position="374"/>
        <end position="391"/>
    </location>
</feature>
<evidence type="ECO:0000256" key="5">
    <source>
        <dbReference type="ARBA" id="ARBA00023136"/>
    </source>
</evidence>
<dbReference type="PROSITE" id="PS50850">
    <property type="entry name" value="MFS"/>
    <property type="match status" value="1"/>
</dbReference>
<feature type="transmembrane region" description="Helical" evidence="6">
    <location>
        <begin position="191"/>
        <end position="210"/>
    </location>
</feature>
<feature type="transmembrane region" description="Helical" evidence="6">
    <location>
        <begin position="343"/>
        <end position="367"/>
    </location>
</feature>
<feature type="transmembrane region" description="Helical" evidence="6">
    <location>
        <begin position="148"/>
        <end position="171"/>
    </location>
</feature>
<comment type="subcellular location">
    <subcellularLocation>
        <location evidence="1">Membrane</location>
        <topology evidence="1">Multi-pass membrane protein</topology>
    </subcellularLocation>
</comment>
<gene>
    <name evidence="8" type="ORF">APLA_LOCUS5998</name>
</gene>